<accession>A0A060HTM3</accession>
<name>A0A060HTM3_RHIET</name>
<feature type="compositionally biased region" description="Basic and acidic residues" evidence="1">
    <location>
        <begin position="14"/>
        <end position="25"/>
    </location>
</feature>
<evidence type="ECO:0000256" key="1">
    <source>
        <dbReference type="SAM" id="MobiDB-lite"/>
    </source>
</evidence>
<evidence type="ECO:0000313" key="3">
    <source>
        <dbReference type="Proteomes" id="UP000027180"/>
    </source>
</evidence>
<dbReference type="KEGG" id="rei:IE4771_CH01117"/>
<proteinExistence type="predicted"/>
<gene>
    <name evidence="2" type="ORF">IE4771_CH01117</name>
</gene>
<evidence type="ECO:0000313" key="2">
    <source>
        <dbReference type="EMBL" id="AIC26268.1"/>
    </source>
</evidence>
<dbReference type="HOGENOM" id="CLU_1968771_0_0_5"/>
<organism evidence="2 3">
    <name type="scientific">Rhizobium etli bv. mimosae str. IE4771</name>
    <dbReference type="NCBI Taxonomy" id="1432050"/>
    <lineage>
        <taxon>Bacteria</taxon>
        <taxon>Pseudomonadati</taxon>
        <taxon>Pseudomonadota</taxon>
        <taxon>Alphaproteobacteria</taxon>
        <taxon>Hyphomicrobiales</taxon>
        <taxon>Rhizobiaceae</taxon>
        <taxon>Rhizobium/Agrobacterium group</taxon>
        <taxon>Rhizobium</taxon>
    </lineage>
</organism>
<feature type="region of interest" description="Disordered" evidence="1">
    <location>
        <begin position="1"/>
        <end position="25"/>
    </location>
</feature>
<dbReference type="AlphaFoldDB" id="A0A060HTM3"/>
<dbReference type="Proteomes" id="UP000027180">
    <property type="component" value="Chromosome"/>
</dbReference>
<dbReference type="EMBL" id="CP006986">
    <property type="protein sequence ID" value="AIC26268.1"/>
    <property type="molecule type" value="Genomic_DNA"/>
</dbReference>
<sequence>MSDYSSVVEGLHSGSKERGQERKQFRFTDGSTGDVYRSVLLATSANPPSLTFTYDNLLDRVQEITIDEKPVGSSISQALSQMDTPLAKNLSPRVPILEWDENILNILEPYFLFFLCSSSKLNSLGGV</sequence>
<protein>
    <submittedName>
        <fullName evidence="2">Uncharacterized protein</fullName>
    </submittedName>
</protein>
<reference evidence="2 3" key="1">
    <citation type="submission" date="2013-12" db="EMBL/GenBank/DDBJ databases">
        <title>Complete genome sequence of Rhizobium etli bv. mimosae IE4771.</title>
        <authorList>
            <person name="Bustos P."/>
            <person name="Santamaria R.I."/>
            <person name="Lozano L."/>
            <person name="Ormeno-Orrillo E."/>
            <person name="Rogel M.A."/>
            <person name="Romero D."/>
            <person name="Cevallos M.A."/>
            <person name="Martinez-Romero E."/>
            <person name="Gonzalez V."/>
        </authorList>
    </citation>
    <scope>NUCLEOTIDE SEQUENCE [LARGE SCALE GENOMIC DNA]</scope>
    <source>
        <strain evidence="2 3">IE4771</strain>
    </source>
</reference>